<dbReference type="eggNOG" id="ENOG502RZ4Q">
    <property type="taxonomic scope" value="Eukaryota"/>
</dbReference>
<dbReference type="InterPro" id="IPR002925">
    <property type="entry name" value="Dienelactn_hydro"/>
</dbReference>
<dbReference type="Gene3D" id="1.10.10.800">
    <property type="match status" value="1"/>
</dbReference>
<evidence type="ECO:0000259" key="3">
    <source>
        <dbReference type="Pfam" id="PF01738"/>
    </source>
</evidence>
<comment type="similarity">
    <text evidence="1">Belongs to the polyketide transferase af380 family.</text>
</comment>
<dbReference type="PANTHER" id="PTHR47751">
    <property type="entry name" value="SUPERFAMILY HYDROLASE, PUTATIVE (AFU_ORTHOLOGUE AFUA_2G16580)-RELATED"/>
    <property type="match status" value="1"/>
</dbReference>
<evidence type="ECO:0000256" key="2">
    <source>
        <dbReference type="SAM" id="MobiDB-lite"/>
    </source>
</evidence>
<keyword evidence="4" id="KW-0378">Hydrolase</keyword>
<proteinExistence type="inferred from homology"/>
<gene>
    <name evidence="4" type="ORF">UCREL1_9143</name>
</gene>
<dbReference type="OMA" id="IGKFMNF"/>
<dbReference type="InterPro" id="IPR051411">
    <property type="entry name" value="Polyketide_trans_af380"/>
</dbReference>
<dbReference type="GO" id="GO:0016787">
    <property type="term" value="F:hydrolase activity"/>
    <property type="evidence" value="ECO:0007669"/>
    <property type="project" value="UniProtKB-KW"/>
</dbReference>
<feature type="domain" description="Dienelactone hydrolase" evidence="3">
    <location>
        <begin position="34"/>
        <end position="159"/>
    </location>
</feature>
<dbReference type="Proteomes" id="UP000012174">
    <property type="component" value="Unassembled WGS sequence"/>
</dbReference>
<evidence type="ECO:0000256" key="1">
    <source>
        <dbReference type="ARBA" id="ARBA00029464"/>
    </source>
</evidence>
<evidence type="ECO:0000313" key="4">
    <source>
        <dbReference type="EMBL" id="EMR63909.1"/>
    </source>
</evidence>
<dbReference type="Gene3D" id="3.40.50.1820">
    <property type="entry name" value="alpha/beta hydrolase"/>
    <property type="match status" value="1"/>
</dbReference>
<dbReference type="EMBL" id="KB707141">
    <property type="protein sequence ID" value="EMR63909.1"/>
    <property type="molecule type" value="Genomic_DNA"/>
</dbReference>
<dbReference type="AlphaFoldDB" id="M7SCH4"/>
<dbReference type="PANTHER" id="PTHR47751:SF1">
    <property type="entry name" value="SUPERFAMILY HYDROLASE, PUTATIVE (AFU_ORTHOLOGUE AFUA_2G16580)-RELATED"/>
    <property type="match status" value="1"/>
</dbReference>
<protein>
    <submittedName>
        <fullName evidence="4">Putative dienelactone hydrolase domain-containing protein</fullName>
    </submittedName>
</protein>
<accession>M7SCH4</accession>
<dbReference type="KEGG" id="ela:UCREL1_9143"/>
<dbReference type="OrthoDB" id="2498029at2759"/>
<sequence>MSSPTNVRFPSRGIDIAGHLYTPPPSSNSNPDRHHAAIIIGHPGTGVKEQTAGLYARVLSEAGFMTLAFDAAYQGESGGSPRGLEDPYQRAEDFKAAVTFLSTLSSSSSSINREDEEKKSVAAVVVDPQRIGVLGICASGGYVPFAAQTDKRMRAVATISGACLGDVTRRGIEGSVLSSKVTPDMLDAMLKRSGQDRITAALTGDVPVNAMLPENAADLPSDIPDRSSTKEGIDYYKTPRGSHPRSTNTEVSWGVDLRANYDSYAFNYMISPRPLLMIVGGDADTAY</sequence>
<feature type="compositionally biased region" description="Basic and acidic residues" evidence="2">
    <location>
        <begin position="223"/>
        <end position="234"/>
    </location>
</feature>
<organism evidence="4 5">
    <name type="scientific">Eutypa lata (strain UCR-EL1)</name>
    <name type="common">Grapevine dieback disease fungus</name>
    <name type="synonym">Eutypa armeniacae</name>
    <dbReference type="NCBI Taxonomy" id="1287681"/>
    <lineage>
        <taxon>Eukaryota</taxon>
        <taxon>Fungi</taxon>
        <taxon>Dikarya</taxon>
        <taxon>Ascomycota</taxon>
        <taxon>Pezizomycotina</taxon>
        <taxon>Sordariomycetes</taxon>
        <taxon>Xylariomycetidae</taxon>
        <taxon>Xylariales</taxon>
        <taxon>Diatrypaceae</taxon>
        <taxon>Eutypa</taxon>
    </lineage>
</organism>
<name>M7SCH4_EUTLA</name>
<dbReference type="HOGENOM" id="CLU_048587_0_0_1"/>
<evidence type="ECO:0000313" key="5">
    <source>
        <dbReference type="Proteomes" id="UP000012174"/>
    </source>
</evidence>
<feature type="region of interest" description="Disordered" evidence="2">
    <location>
        <begin position="215"/>
        <end position="248"/>
    </location>
</feature>
<keyword evidence="5" id="KW-1185">Reference proteome</keyword>
<reference evidence="5" key="1">
    <citation type="journal article" date="2013" name="Genome Announc.">
        <title>Draft genome sequence of the grapevine dieback fungus Eutypa lata UCR-EL1.</title>
        <authorList>
            <person name="Blanco-Ulate B."/>
            <person name="Rolshausen P.E."/>
            <person name="Cantu D."/>
        </authorList>
    </citation>
    <scope>NUCLEOTIDE SEQUENCE [LARGE SCALE GENOMIC DNA]</scope>
    <source>
        <strain evidence="5">UCR-EL1</strain>
    </source>
</reference>
<dbReference type="SUPFAM" id="SSF53474">
    <property type="entry name" value="alpha/beta-Hydrolases"/>
    <property type="match status" value="1"/>
</dbReference>
<dbReference type="Pfam" id="PF01738">
    <property type="entry name" value="DLH"/>
    <property type="match status" value="1"/>
</dbReference>
<dbReference type="InterPro" id="IPR029058">
    <property type="entry name" value="AB_hydrolase_fold"/>
</dbReference>